<comment type="caution">
    <text evidence="7">The sequence shown here is derived from an EMBL/GenBank/DDBJ whole genome shotgun (WGS) entry which is preliminary data.</text>
</comment>
<reference evidence="7 8" key="1">
    <citation type="submission" date="2023-04" db="EMBL/GenBank/DDBJ databases">
        <title>A long-awaited taxogenomic arrangement of the family Halomonadaceae.</title>
        <authorList>
            <person name="De La Haba R."/>
            <person name="Chuvochina M."/>
            <person name="Wittouck S."/>
            <person name="Arahal D.R."/>
            <person name="Sanchez-Porro C."/>
            <person name="Hugenholtz P."/>
            <person name="Ventosa A."/>
        </authorList>
    </citation>
    <scope>NUCLEOTIDE SEQUENCE [LARGE SCALE GENOMIC DNA]</scope>
    <source>
        <strain evidence="7 8">DSM 23530</strain>
    </source>
</reference>
<evidence type="ECO:0000256" key="5">
    <source>
        <dbReference type="ARBA" id="ARBA00023136"/>
    </source>
</evidence>
<evidence type="ECO:0000256" key="2">
    <source>
        <dbReference type="ARBA" id="ARBA00022475"/>
    </source>
</evidence>
<keyword evidence="4 6" id="KW-1133">Transmembrane helix</keyword>
<evidence type="ECO:0000256" key="3">
    <source>
        <dbReference type="ARBA" id="ARBA00022692"/>
    </source>
</evidence>
<feature type="transmembrane region" description="Helical" evidence="6">
    <location>
        <begin position="12"/>
        <end position="35"/>
    </location>
</feature>
<keyword evidence="3 6" id="KW-0812">Transmembrane</keyword>
<dbReference type="PANTHER" id="PTHR33931">
    <property type="entry name" value="HOLIN-LIKE PROTEIN CIDA-RELATED"/>
    <property type="match status" value="1"/>
</dbReference>
<evidence type="ECO:0000313" key="7">
    <source>
        <dbReference type="EMBL" id="MDR5866745.1"/>
    </source>
</evidence>
<comment type="subcellular location">
    <subcellularLocation>
        <location evidence="1">Cell membrane</location>
        <topology evidence="1">Multi-pass membrane protein</topology>
    </subcellularLocation>
</comment>
<dbReference type="InterPro" id="IPR005538">
    <property type="entry name" value="LrgA/CidA"/>
</dbReference>
<dbReference type="Proteomes" id="UP001264519">
    <property type="component" value="Unassembled WGS sequence"/>
</dbReference>
<protein>
    <submittedName>
        <fullName evidence="7">CidA/LrgA family protein</fullName>
    </submittedName>
</protein>
<gene>
    <name evidence="7" type="ORF">QC818_08120</name>
</gene>
<evidence type="ECO:0000256" key="1">
    <source>
        <dbReference type="ARBA" id="ARBA00004651"/>
    </source>
</evidence>
<evidence type="ECO:0000313" key="8">
    <source>
        <dbReference type="Proteomes" id="UP001264519"/>
    </source>
</evidence>
<dbReference type="EMBL" id="JARWAK010000005">
    <property type="protein sequence ID" value="MDR5866745.1"/>
    <property type="molecule type" value="Genomic_DNA"/>
</dbReference>
<keyword evidence="5 6" id="KW-0472">Membrane</keyword>
<organism evidence="7 8">
    <name type="scientific">Halomonas koreensis</name>
    <dbReference type="NCBI Taxonomy" id="245385"/>
    <lineage>
        <taxon>Bacteria</taxon>
        <taxon>Pseudomonadati</taxon>
        <taxon>Pseudomonadota</taxon>
        <taxon>Gammaproteobacteria</taxon>
        <taxon>Oceanospirillales</taxon>
        <taxon>Halomonadaceae</taxon>
        <taxon>Halomonas</taxon>
    </lineage>
</organism>
<dbReference type="PANTHER" id="PTHR33931:SF2">
    <property type="entry name" value="HOLIN-LIKE PROTEIN CIDA"/>
    <property type="match status" value="1"/>
</dbReference>
<dbReference type="Pfam" id="PF03788">
    <property type="entry name" value="LrgA"/>
    <property type="match status" value="1"/>
</dbReference>
<evidence type="ECO:0000256" key="4">
    <source>
        <dbReference type="ARBA" id="ARBA00022989"/>
    </source>
</evidence>
<feature type="transmembrane region" description="Helical" evidence="6">
    <location>
        <begin position="55"/>
        <end position="78"/>
    </location>
</feature>
<evidence type="ECO:0000256" key="6">
    <source>
        <dbReference type="SAM" id="Phobius"/>
    </source>
</evidence>
<keyword evidence="2" id="KW-1003">Cell membrane</keyword>
<keyword evidence="8" id="KW-1185">Reference proteome</keyword>
<feature type="transmembrane region" description="Helical" evidence="6">
    <location>
        <begin position="84"/>
        <end position="106"/>
    </location>
</feature>
<name>A0ABU1G1E7_9GAMM</name>
<sequence length="111" mass="11932">MTGLLWILLYQWFGTLLSQLCLPLPGPIVGMLLLLGHLQVRGEIDASLDKTASCLLHHLPLLLIPPAVGIMTQLEAFLTHGGAILAALLGSLLIGLPLTGGLLQWLMGRRH</sequence>
<proteinExistence type="predicted"/>
<dbReference type="RefSeq" id="WP_309652340.1">
    <property type="nucleotide sequence ID" value="NZ_JARWAK010000005.1"/>
</dbReference>
<accession>A0ABU1G1E7</accession>